<evidence type="ECO:0008006" key="10">
    <source>
        <dbReference type="Google" id="ProtNLM"/>
    </source>
</evidence>
<dbReference type="InterPro" id="IPR002495">
    <property type="entry name" value="Glyco_trans_8"/>
</dbReference>
<dbReference type="SUPFAM" id="SSF53448">
    <property type="entry name" value="Nucleotide-diphospho-sugar transferases"/>
    <property type="match status" value="1"/>
</dbReference>
<dbReference type="GO" id="GO:0042285">
    <property type="term" value="F:xylosyltransferase activity"/>
    <property type="evidence" value="ECO:0007669"/>
    <property type="project" value="TreeGrafter"/>
</dbReference>
<feature type="non-terminal residue" evidence="8">
    <location>
        <position position="1"/>
    </location>
</feature>
<dbReference type="GO" id="GO:0015020">
    <property type="term" value="F:glucuronosyltransferase activity"/>
    <property type="evidence" value="ECO:0007669"/>
    <property type="project" value="TreeGrafter"/>
</dbReference>
<proteinExistence type="predicted"/>
<dbReference type="InterPro" id="IPR051292">
    <property type="entry name" value="Xyl/GlcA_transferase"/>
</dbReference>
<organism evidence="8 9">
    <name type="scientific">Pristionchus mayeri</name>
    <dbReference type="NCBI Taxonomy" id="1317129"/>
    <lineage>
        <taxon>Eukaryota</taxon>
        <taxon>Metazoa</taxon>
        <taxon>Ecdysozoa</taxon>
        <taxon>Nematoda</taxon>
        <taxon>Chromadorea</taxon>
        <taxon>Rhabditida</taxon>
        <taxon>Rhabditina</taxon>
        <taxon>Diplogasteromorpha</taxon>
        <taxon>Diplogasteroidea</taxon>
        <taxon>Neodiplogasteridae</taxon>
        <taxon>Pristionchus</taxon>
    </lineage>
</organism>
<evidence type="ECO:0000256" key="4">
    <source>
        <dbReference type="ARBA" id="ARBA00022989"/>
    </source>
</evidence>
<evidence type="ECO:0000256" key="3">
    <source>
        <dbReference type="ARBA" id="ARBA00022968"/>
    </source>
</evidence>
<feature type="non-terminal residue" evidence="8">
    <location>
        <position position="284"/>
    </location>
</feature>
<dbReference type="Gene3D" id="3.90.550.10">
    <property type="entry name" value="Spore Coat Polysaccharide Biosynthesis Protein SpsA, Chain A"/>
    <property type="match status" value="1"/>
</dbReference>
<accession>A0AAN5DI56</accession>
<evidence type="ECO:0000313" key="8">
    <source>
        <dbReference type="EMBL" id="GMR62800.1"/>
    </source>
</evidence>
<keyword evidence="5" id="KW-0333">Golgi apparatus</keyword>
<dbReference type="EMBL" id="BTRK01000006">
    <property type="protein sequence ID" value="GMR62800.1"/>
    <property type="molecule type" value="Genomic_DNA"/>
</dbReference>
<name>A0AAN5DI56_9BILA</name>
<comment type="subcellular location">
    <subcellularLocation>
        <location evidence="1">Golgi apparatus membrane</location>
        <topology evidence="1">Single-pass type II membrane protein</topology>
    </subcellularLocation>
</comment>
<keyword evidence="7" id="KW-0325">Glycoprotein</keyword>
<dbReference type="Proteomes" id="UP001328107">
    <property type="component" value="Unassembled WGS sequence"/>
</dbReference>
<dbReference type="PANTHER" id="PTHR12270:SF25">
    <property type="entry name" value="GLYCOSYLTRANSFERASE-LIKE PROTEIN LARGE"/>
    <property type="match status" value="1"/>
</dbReference>
<keyword evidence="3" id="KW-0735">Signal-anchor</keyword>
<evidence type="ECO:0000256" key="5">
    <source>
        <dbReference type="ARBA" id="ARBA00023034"/>
    </source>
</evidence>
<dbReference type="GO" id="GO:0035269">
    <property type="term" value="P:protein O-linked glycosylation via mannose"/>
    <property type="evidence" value="ECO:0007669"/>
    <property type="project" value="TreeGrafter"/>
</dbReference>
<dbReference type="PANTHER" id="PTHR12270">
    <property type="entry name" value="GLYCOSYLTRANSFERASE-RELATED"/>
    <property type="match status" value="1"/>
</dbReference>
<dbReference type="InterPro" id="IPR029044">
    <property type="entry name" value="Nucleotide-diphossugar_trans"/>
</dbReference>
<evidence type="ECO:0000256" key="2">
    <source>
        <dbReference type="ARBA" id="ARBA00022692"/>
    </source>
</evidence>
<evidence type="ECO:0000313" key="9">
    <source>
        <dbReference type="Proteomes" id="UP001328107"/>
    </source>
</evidence>
<comment type="caution">
    <text evidence="8">The sequence shown here is derived from an EMBL/GenBank/DDBJ whole genome shotgun (WGS) entry which is preliminary data.</text>
</comment>
<keyword evidence="9" id="KW-1185">Reference proteome</keyword>
<keyword evidence="2" id="KW-0812">Transmembrane</keyword>
<sequence length="284" mass="32732">VLMVIDDDPKAGKSQISECERVETIIKSIRVFYRGHLHVHFLVNEKSSAILSTLFRTWSVSRVATTFYNVEEDIKRLVWVKSDHVVNGYGQLKYVIPDILPEFVERAIFADTDMLVLEDISVLHSIFEEMDRKGIMFAATRDQYNRSDLEFQFGKGAGMQSVNSGLVLYNIKAMREGNWNKLWRDTGVMLMEKLGKLTCPQDLLAAVAILRPDTYMRLPCIYNFQIGRGSLPWDCVKNKTELRKVKIPHWTGEKKYFEAKGHSAIFAPIYRCVQSIDGYDFEDN</sequence>
<reference evidence="9" key="1">
    <citation type="submission" date="2022-10" db="EMBL/GenBank/DDBJ databases">
        <title>Genome assembly of Pristionchus species.</title>
        <authorList>
            <person name="Yoshida K."/>
            <person name="Sommer R.J."/>
        </authorList>
    </citation>
    <scope>NUCLEOTIDE SEQUENCE [LARGE SCALE GENOMIC DNA]</scope>
    <source>
        <strain evidence="9">RS5460</strain>
    </source>
</reference>
<keyword evidence="4" id="KW-1133">Transmembrane helix</keyword>
<evidence type="ECO:0000256" key="7">
    <source>
        <dbReference type="ARBA" id="ARBA00023180"/>
    </source>
</evidence>
<evidence type="ECO:0000256" key="1">
    <source>
        <dbReference type="ARBA" id="ARBA00004323"/>
    </source>
</evidence>
<dbReference type="GO" id="GO:0000139">
    <property type="term" value="C:Golgi membrane"/>
    <property type="evidence" value="ECO:0007669"/>
    <property type="project" value="UniProtKB-SubCell"/>
</dbReference>
<dbReference type="Pfam" id="PF01501">
    <property type="entry name" value="Glyco_transf_8"/>
    <property type="match status" value="1"/>
</dbReference>
<evidence type="ECO:0000256" key="6">
    <source>
        <dbReference type="ARBA" id="ARBA00023136"/>
    </source>
</evidence>
<dbReference type="AlphaFoldDB" id="A0AAN5DI56"/>
<gene>
    <name evidence="8" type="ORF">PMAYCL1PPCAC_32995</name>
</gene>
<protein>
    <recommendedName>
        <fullName evidence="10">Glycosyltransferase</fullName>
    </recommendedName>
</protein>
<keyword evidence="6" id="KW-0472">Membrane</keyword>